<gene>
    <name evidence="1" type="ORF">SDC9_139353</name>
</gene>
<name>A0A645DSV9_9ZZZZ</name>
<reference evidence="1" key="1">
    <citation type="submission" date="2019-08" db="EMBL/GenBank/DDBJ databases">
        <authorList>
            <person name="Kucharzyk K."/>
            <person name="Murdoch R.W."/>
            <person name="Higgins S."/>
            <person name="Loffler F."/>
        </authorList>
    </citation>
    <scope>NUCLEOTIDE SEQUENCE</scope>
</reference>
<comment type="caution">
    <text evidence="1">The sequence shown here is derived from an EMBL/GenBank/DDBJ whole genome shotgun (WGS) entry which is preliminary data.</text>
</comment>
<dbReference type="AlphaFoldDB" id="A0A645DSV9"/>
<sequence length="106" mass="12528">MDRQARAYRRGHAKDIVWFRTVHNQQGIRVERRQIDRFPCFRDQRVEMRARELHHVPVLGDHTSVFEQMQAEAIFPVRRALFDHSGVHHRSQQVMHGALRPAGRAA</sequence>
<protein>
    <submittedName>
        <fullName evidence="1">Uncharacterized protein</fullName>
    </submittedName>
</protein>
<proteinExistence type="predicted"/>
<organism evidence="1">
    <name type="scientific">bioreactor metagenome</name>
    <dbReference type="NCBI Taxonomy" id="1076179"/>
    <lineage>
        <taxon>unclassified sequences</taxon>
        <taxon>metagenomes</taxon>
        <taxon>ecological metagenomes</taxon>
    </lineage>
</organism>
<evidence type="ECO:0000313" key="1">
    <source>
        <dbReference type="EMBL" id="MPM92218.1"/>
    </source>
</evidence>
<accession>A0A645DSV9</accession>
<dbReference type="EMBL" id="VSSQ01039189">
    <property type="protein sequence ID" value="MPM92218.1"/>
    <property type="molecule type" value="Genomic_DNA"/>
</dbReference>